<dbReference type="SUPFAM" id="SSF48334">
    <property type="entry name" value="DNA repair protein MutS, domain III"/>
    <property type="match status" value="1"/>
</dbReference>
<dbReference type="InterPro" id="IPR027417">
    <property type="entry name" value="P-loop_NTPase"/>
</dbReference>
<gene>
    <name evidence="7" type="ORF">ECRASSUSDP1_LOCUS12307</name>
</gene>
<dbReference type="SUPFAM" id="SSF52540">
    <property type="entry name" value="P-loop containing nucleoside triphosphate hydrolases"/>
    <property type="match status" value="1"/>
</dbReference>
<dbReference type="InterPro" id="IPR036678">
    <property type="entry name" value="MutS_con_dom_sf"/>
</dbReference>
<proteinExistence type="inferred from homology"/>
<dbReference type="Pfam" id="PF00488">
    <property type="entry name" value="MutS_V"/>
    <property type="match status" value="1"/>
</dbReference>
<dbReference type="Pfam" id="PF05190">
    <property type="entry name" value="MutS_IV"/>
    <property type="match status" value="1"/>
</dbReference>
<dbReference type="Pfam" id="PF01624">
    <property type="entry name" value="MutS_I"/>
    <property type="match status" value="1"/>
</dbReference>
<sequence>MNYRKPYCYYSNGKQYFKKREQKQISKGYGLPKSFKPSKNRNYEQINDADIEEGLPYFLSKENIKDKNGNRPGDKDYDCTTLYVPEKYMKYRTPAMKQYWKLKSENYDKILLFKLGKFYELFYEDAIIGNRHLDLNWMGSIKKLHVGFPEKALNKYLGIIVNLGYKAAVVEQMETPRMRNKRMQSNLYYTPKVVMREICNIYSKGTFINPFKTSYDSRWVLAFTSDFERNIGVVFFDISTLKLNVGQFKDDEMYNKFRMLCSQLRPIEIIYDKDKHYQELIRILDNSPNPPAKSDLPSFLCGNSFACLTKLEKYFSMDKSKWPKSLIEILLKMANCEMALTSLGMTISYLQKSMLDEQVIQLATYQMYDPDKIKSSKMILDAQALEQLHILDIPGGTEKENTASLFQILDQTCTKFGKRSFKRWVTTPLCSIQMINERLDAIEDLMYHPSELEKFRQNLSTLPDLEKKLSTIYQYSITQNKKAIYFENINRKRLTEFYSLIDILKNVGQIVEPLVTNKATFMSKRLKQLLTIRRMETEEMEQKEFEELDDDKGVLPDVSEEMEEFEQMIEWKTDKEDKPLPQPKDGLDKEFDAVKQRILGIEDRFYDYLVTIQKRYNDISIRYTHTKYRYELEIPEKHTKGTNKPPEYEFTSSRKGFHRFHTPEIRELVEELEAAEEAQNEALVPFICSIFSHFYSKKEIWDRLTSCLSELDCLCSLACVSMDEKMVMNRPQFIDFEQNKFHSYLELRNMRHPGVEATGVDFVPNDTIVGKRYDLDEDIENQPPSTLLISGPNMGGKSTLLRQTCLAVIMAQLGCYVPAETCVLTPIDRIFTRIGASDCIFEGKSVFFTEMEETKQIIDNATSQSLVIMDELGRGTSTFDGFSIAKASLNYIHKSIKCLCLFTTHYHMLTKIFDQEYDIKNYHMGYEEDPEEMKIKFLYKLTKGRCKQSFGIQVAKITGLPEEILYSAREKSKELSYKLQLLTEDIKRIEK</sequence>
<dbReference type="Proteomes" id="UP001295684">
    <property type="component" value="Unassembled WGS sequence"/>
</dbReference>
<organism evidence="7 8">
    <name type="scientific">Euplotes crassus</name>
    <dbReference type="NCBI Taxonomy" id="5936"/>
    <lineage>
        <taxon>Eukaryota</taxon>
        <taxon>Sar</taxon>
        <taxon>Alveolata</taxon>
        <taxon>Ciliophora</taxon>
        <taxon>Intramacronucleata</taxon>
        <taxon>Spirotrichea</taxon>
        <taxon>Hypotrichia</taxon>
        <taxon>Euplotida</taxon>
        <taxon>Euplotidae</taxon>
        <taxon>Moneuplotes</taxon>
    </lineage>
</organism>
<name>A0AAD1UQ51_EUPCR</name>
<dbReference type="FunFam" id="1.10.1420.10:FF:000005">
    <property type="entry name" value="DNA mismatch repair protein"/>
    <property type="match status" value="1"/>
</dbReference>
<keyword evidence="4" id="KW-0067">ATP-binding</keyword>
<comment type="caution">
    <text evidence="7">The sequence shown here is derived from an EMBL/GenBank/DDBJ whole genome shotgun (WGS) entry which is preliminary data.</text>
</comment>
<dbReference type="InterPro" id="IPR007695">
    <property type="entry name" value="DNA_mismatch_repair_MutS-lik_N"/>
</dbReference>
<dbReference type="Pfam" id="PF05192">
    <property type="entry name" value="MutS_III"/>
    <property type="match status" value="1"/>
</dbReference>
<dbReference type="InterPro" id="IPR016151">
    <property type="entry name" value="DNA_mismatch_repair_MutS_N"/>
</dbReference>
<keyword evidence="2" id="KW-0547">Nucleotide-binding</keyword>
<dbReference type="PANTHER" id="PTHR11361">
    <property type="entry name" value="DNA MISMATCH REPAIR PROTEIN MUTS FAMILY MEMBER"/>
    <property type="match status" value="1"/>
</dbReference>
<dbReference type="InterPro" id="IPR036187">
    <property type="entry name" value="DNA_mismatch_repair_MutS_sf"/>
</dbReference>
<evidence type="ECO:0000256" key="3">
    <source>
        <dbReference type="ARBA" id="ARBA00022763"/>
    </source>
</evidence>
<evidence type="ECO:0000256" key="4">
    <source>
        <dbReference type="ARBA" id="ARBA00022840"/>
    </source>
</evidence>
<evidence type="ECO:0000256" key="5">
    <source>
        <dbReference type="ARBA" id="ARBA00023125"/>
    </source>
</evidence>
<dbReference type="InterPro" id="IPR007696">
    <property type="entry name" value="DNA_mismatch_repair_MutS_core"/>
</dbReference>
<dbReference type="SMART" id="SM00533">
    <property type="entry name" value="MUTSd"/>
    <property type="match status" value="1"/>
</dbReference>
<dbReference type="Gene3D" id="3.40.1170.10">
    <property type="entry name" value="DNA repair protein MutS, domain I"/>
    <property type="match status" value="1"/>
</dbReference>
<dbReference type="Gene3D" id="3.30.420.110">
    <property type="entry name" value="MutS, connector domain"/>
    <property type="match status" value="1"/>
</dbReference>
<evidence type="ECO:0000259" key="6">
    <source>
        <dbReference type="PROSITE" id="PS00486"/>
    </source>
</evidence>
<dbReference type="InterPro" id="IPR045076">
    <property type="entry name" value="MutS"/>
</dbReference>
<dbReference type="NCBIfam" id="NF003810">
    <property type="entry name" value="PRK05399.1"/>
    <property type="match status" value="1"/>
</dbReference>
<comment type="similarity">
    <text evidence="1">Belongs to the DNA mismatch repair MutS family.</text>
</comment>
<dbReference type="EMBL" id="CAMPGE010012207">
    <property type="protein sequence ID" value="CAI2370987.1"/>
    <property type="molecule type" value="Genomic_DNA"/>
</dbReference>
<protein>
    <recommendedName>
        <fullName evidence="6">DNA mismatch repair proteins mutS family domain-containing protein</fullName>
    </recommendedName>
</protein>
<dbReference type="InterPro" id="IPR017261">
    <property type="entry name" value="DNA_mismatch_repair_MutS/MSH"/>
</dbReference>
<dbReference type="PANTHER" id="PTHR11361:SF148">
    <property type="entry name" value="DNA MISMATCH REPAIR PROTEIN MSH6"/>
    <property type="match status" value="1"/>
</dbReference>
<evidence type="ECO:0000313" key="8">
    <source>
        <dbReference type="Proteomes" id="UP001295684"/>
    </source>
</evidence>
<feature type="domain" description="DNA mismatch repair proteins mutS family" evidence="6">
    <location>
        <begin position="865"/>
        <end position="881"/>
    </location>
</feature>
<dbReference type="InterPro" id="IPR007861">
    <property type="entry name" value="DNA_mismatch_repair_MutS_clamp"/>
</dbReference>
<keyword evidence="3" id="KW-0227">DNA damage</keyword>
<dbReference type="AlphaFoldDB" id="A0AAD1UQ51"/>
<dbReference type="GO" id="GO:0032301">
    <property type="term" value="C:MutSalpha complex"/>
    <property type="evidence" value="ECO:0007669"/>
    <property type="project" value="TreeGrafter"/>
</dbReference>
<keyword evidence="8" id="KW-1185">Reference proteome</keyword>
<evidence type="ECO:0000313" key="7">
    <source>
        <dbReference type="EMBL" id="CAI2370987.1"/>
    </source>
</evidence>
<dbReference type="GO" id="GO:0030983">
    <property type="term" value="F:mismatched DNA binding"/>
    <property type="evidence" value="ECO:0007669"/>
    <property type="project" value="InterPro"/>
</dbReference>
<evidence type="ECO:0000256" key="2">
    <source>
        <dbReference type="ARBA" id="ARBA00022741"/>
    </source>
</evidence>
<dbReference type="SUPFAM" id="SSF55271">
    <property type="entry name" value="DNA repair protein MutS, domain I"/>
    <property type="match status" value="1"/>
</dbReference>
<dbReference type="PROSITE" id="PS00486">
    <property type="entry name" value="DNA_MISMATCH_REPAIR_2"/>
    <property type="match status" value="1"/>
</dbReference>
<accession>A0AAD1UQ51</accession>
<evidence type="ECO:0000256" key="1">
    <source>
        <dbReference type="ARBA" id="ARBA00006271"/>
    </source>
</evidence>
<dbReference type="InterPro" id="IPR000432">
    <property type="entry name" value="DNA_mismatch_repair_MutS_C"/>
</dbReference>
<dbReference type="GO" id="GO:0006298">
    <property type="term" value="P:mismatch repair"/>
    <property type="evidence" value="ECO:0007669"/>
    <property type="project" value="InterPro"/>
</dbReference>
<dbReference type="PIRSF" id="PIRSF037677">
    <property type="entry name" value="DNA_mis_repair_Msh6"/>
    <property type="match status" value="1"/>
</dbReference>
<keyword evidence="5" id="KW-0238">DNA-binding</keyword>
<dbReference type="SMART" id="SM00534">
    <property type="entry name" value="MUTSac"/>
    <property type="match status" value="1"/>
</dbReference>
<dbReference type="GO" id="GO:0005524">
    <property type="term" value="F:ATP binding"/>
    <property type="evidence" value="ECO:0007669"/>
    <property type="project" value="UniProtKB-KW"/>
</dbReference>
<dbReference type="Gene3D" id="3.40.50.300">
    <property type="entry name" value="P-loop containing nucleotide triphosphate hydrolases"/>
    <property type="match status" value="1"/>
</dbReference>
<dbReference type="Gene3D" id="1.10.1420.10">
    <property type="match status" value="2"/>
</dbReference>
<dbReference type="GO" id="GO:0140664">
    <property type="term" value="F:ATP-dependent DNA damage sensor activity"/>
    <property type="evidence" value="ECO:0007669"/>
    <property type="project" value="InterPro"/>
</dbReference>
<reference evidence="7" key="1">
    <citation type="submission" date="2023-07" db="EMBL/GenBank/DDBJ databases">
        <authorList>
            <consortium name="AG Swart"/>
            <person name="Singh M."/>
            <person name="Singh A."/>
            <person name="Seah K."/>
            <person name="Emmerich C."/>
        </authorList>
    </citation>
    <scope>NUCLEOTIDE SEQUENCE</scope>
    <source>
        <strain evidence="7">DP1</strain>
    </source>
</reference>